<feature type="region of interest" description="Disordered" evidence="1">
    <location>
        <begin position="106"/>
        <end position="157"/>
    </location>
</feature>
<feature type="compositionally biased region" description="Low complexity" evidence="1">
    <location>
        <begin position="145"/>
        <end position="157"/>
    </location>
</feature>
<evidence type="ECO:0000313" key="2">
    <source>
        <dbReference type="Proteomes" id="UP001652662"/>
    </source>
</evidence>
<dbReference type="RefSeq" id="XP_070432489.1">
    <property type="nucleotide sequence ID" value="XM_070576388.1"/>
</dbReference>
<feature type="compositionally biased region" description="Polar residues" evidence="1">
    <location>
        <begin position="1"/>
        <end position="22"/>
    </location>
</feature>
<feature type="compositionally biased region" description="Basic residues" evidence="1">
    <location>
        <begin position="131"/>
        <end position="144"/>
    </location>
</feature>
<dbReference type="GeneID" id="139076071"/>
<dbReference type="Proteomes" id="UP001652662">
    <property type="component" value="Chromosome 15"/>
</dbReference>
<name>A0ABM4KWD3_EQUPR</name>
<reference evidence="3" key="1">
    <citation type="submission" date="2025-08" db="UniProtKB">
        <authorList>
            <consortium name="RefSeq"/>
        </authorList>
    </citation>
    <scope>IDENTIFICATION</scope>
    <source>
        <tissue evidence="3">Blood</tissue>
    </source>
</reference>
<feature type="compositionally biased region" description="Low complexity" evidence="1">
    <location>
        <begin position="62"/>
        <end position="87"/>
    </location>
</feature>
<proteinExistence type="predicted"/>
<keyword evidence="2" id="KW-1185">Reference proteome</keyword>
<gene>
    <name evidence="3" type="primary">LOC139076071</name>
</gene>
<accession>A0ABM4KWD3</accession>
<sequence length="344" mass="35927">MSENRLTSGNTPNGSPVNNLTHCTPGRGQRGAGHPRPTWSLQLTGCPARRPASRPWPGPGGQPCAPARAAAAAPQSAPFPAEPAAPAAAARQAAVAAAGAAAAPARAREGGRTARAGGAGSAAEQPTGARASRRQRPPRPRARPTRGAPRPAAWAHVRPASAGPWAAAGRARRAACRRWVASCAPSWGPGSTGLKRVVEKQLISKVLLITCGPLTWPNTRHILKCSLSGHASSGRQEDLEGARMTFHQLGESGTAFSLEDYAFVIENALSTFHSDSSFLLLSRTMRGSFSGLHHETPVGFLEFACTMREVLVGDLRGRSEAAAISEYCHLSSGSPLGMRQQMGL</sequence>
<protein>
    <submittedName>
        <fullName evidence="3">Uncharacterized protein</fullName>
    </submittedName>
</protein>
<organism evidence="2 3">
    <name type="scientific">Equus przewalskii</name>
    <name type="common">Przewalski's horse</name>
    <name type="synonym">Equus caballus przewalskii</name>
    <dbReference type="NCBI Taxonomy" id="9798"/>
    <lineage>
        <taxon>Eukaryota</taxon>
        <taxon>Metazoa</taxon>
        <taxon>Chordata</taxon>
        <taxon>Craniata</taxon>
        <taxon>Vertebrata</taxon>
        <taxon>Euteleostomi</taxon>
        <taxon>Mammalia</taxon>
        <taxon>Eutheria</taxon>
        <taxon>Laurasiatheria</taxon>
        <taxon>Perissodactyla</taxon>
        <taxon>Equidae</taxon>
        <taxon>Equus</taxon>
    </lineage>
</organism>
<evidence type="ECO:0000256" key="1">
    <source>
        <dbReference type="SAM" id="MobiDB-lite"/>
    </source>
</evidence>
<feature type="region of interest" description="Disordered" evidence="1">
    <location>
        <begin position="1"/>
        <end position="87"/>
    </location>
</feature>
<evidence type="ECO:0000313" key="3">
    <source>
        <dbReference type="RefSeq" id="XP_070432489.1"/>
    </source>
</evidence>